<dbReference type="CDD" id="cd01745">
    <property type="entry name" value="GATase1_2"/>
    <property type="match status" value="1"/>
</dbReference>
<dbReference type="RefSeq" id="WP_128178845.1">
    <property type="nucleotide sequence ID" value="NZ_CP071409.1"/>
</dbReference>
<comment type="caution">
    <text evidence="6">The sequence shown here is derived from an EMBL/GenBank/DDBJ whole genome shotgun (WGS) entry which is preliminary data.</text>
</comment>
<organism evidence="6 7">
    <name type="scientific">[Pantoea] beijingensis</name>
    <dbReference type="NCBI Taxonomy" id="1324864"/>
    <lineage>
        <taxon>Bacteria</taxon>
        <taxon>Pseudomonadati</taxon>
        <taxon>Pseudomonadota</taxon>
        <taxon>Gammaproteobacteria</taxon>
        <taxon>Enterobacterales</taxon>
        <taxon>Erwiniaceae</taxon>
        <taxon>Erwinia</taxon>
    </lineage>
</organism>
<accession>A0A443IB37</accession>
<dbReference type="EC" id="3.5.1.94" evidence="5"/>
<proteinExistence type="inferred from homology"/>
<dbReference type="GO" id="GO:0005829">
    <property type="term" value="C:cytosol"/>
    <property type="evidence" value="ECO:0007669"/>
    <property type="project" value="TreeGrafter"/>
</dbReference>
<comment type="similarity">
    <text evidence="1">Belongs to the peptidase C26 family.</text>
</comment>
<dbReference type="PANTHER" id="PTHR43235:SF1">
    <property type="entry name" value="GLUTAMINE AMIDOTRANSFERASE PB2B2.05-RELATED"/>
    <property type="match status" value="1"/>
</dbReference>
<dbReference type="EMBL" id="JMEE01000039">
    <property type="protein sequence ID" value="RWR01215.1"/>
    <property type="molecule type" value="Genomic_DNA"/>
</dbReference>
<dbReference type="GO" id="GO:0006598">
    <property type="term" value="P:polyamine catabolic process"/>
    <property type="evidence" value="ECO:0007669"/>
    <property type="project" value="TreeGrafter"/>
</dbReference>
<comment type="pathway">
    <text evidence="4">Amine and polyamine degradation; putrescine degradation; 4-aminobutanoate from putrescine: step 4/4.</text>
</comment>
<evidence type="ECO:0000256" key="5">
    <source>
        <dbReference type="ARBA" id="ARBA00066788"/>
    </source>
</evidence>
<protein>
    <recommendedName>
        <fullName evidence="5">gamma-glutamyl-gamma-aminobutyrate hydrolase</fullName>
        <ecNumber evidence="5">3.5.1.94</ecNumber>
    </recommendedName>
</protein>
<dbReference type="Pfam" id="PF07722">
    <property type="entry name" value="Peptidase_C26"/>
    <property type="match status" value="1"/>
</dbReference>
<evidence type="ECO:0000313" key="6">
    <source>
        <dbReference type="EMBL" id="RWR01215.1"/>
    </source>
</evidence>
<evidence type="ECO:0000313" key="7">
    <source>
        <dbReference type="Proteomes" id="UP000288794"/>
    </source>
</evidence>
<name>A0A443IB37_9GAMM</name>
<dbReference type="Proteomes" id="UP000288794">
    <property type="component" value="Unassembled WGS sequence"/>
</dbReference>
<evidence type="ECO:0000256" key="1">
    <source>
        <dbReference type="ARBA" id="ARBA00011083"/>
    </source>
</evidence>
<dbReference type="InterPro" id="IPR044668">
    <property type="entry name" value="PuuD-like"/>
</dbReference>
<dbReference type="GO" id="GO:0033969">
    <property type="term" value="F:gamma-glutamyl-gamma-aminobutyrate hydrolase activity"/>
    <property type="evidence" value="ECO:0007669"/>
    <property type="project" value="UniProtKB-EC"/>
</dbReference>
<gene>
    <name evidence="6" type="ORF">ED28_14940</name>
</gene>
<dbReference type="InterPro" id="IPR011697">
    <property type="entry name" value="Peptidase_C26"/>
</dbReference>
<sequence>MGIALNKPLIGIVMCQIDKDGHPTQMVHNKYLDAVVNAGGIPLALPHMLISDAALTGNPLASLDGVLLTGSTSNIEPHHYGERGTELHTDPGRDKLAFAIITQAMAYQMPLMAICRGLQELVVVTGGSLYRQVHLQPGLSDHREDTARSLEEQYAPAHSVSIEAGGLLSGLVNGRDNFQVNSLHQQGVRSLGPGARIEARAADGLIEAVSLRHHPFALGVQWHPEWQSDKSEISRLLFEGFIRASDDYRRGNH</sequence>
<dbReference type="PROSITE" id="PS51273">
    <property type="entry name" value="GATASE_TYPE_1"/>
    <property type="match status" value="1"/>
</dbReference>
<keyword evidence="7" id="KW-1185">Reference proteome</keyword>
<comment type="catalytic activity">
    <reaction evidence="2">
        <text>4-(gamma-L-glutamylamino)butanoate + H2O = 4-aminobutanoate + L-glutamate</text>
        <dbReference type="Rhea" id="RHEA:19737"/>
        <dbReference type="ChEBI" id="CHEBI:15377"/>
        <dbReference type="ChEBI" id="CHEBI:29985"/>
        <dbReference type="ChEBI" id="CHEBI:58800"/>
        <dbReference type="ChEBI" id="CHEBI:59888"/>
        <dbReference type="EC" id="3.5.1.94"/>
    </reaction>
</comment>
<evidence type="ECO:0000256" key="4">
    <source>
        <dbReference type="ARBA" id="ARBA00060634"/>
    </source>
</evidence>
<evidence type="ECO:0000256" key="2">
    <source>
        <dbReference type="ARBA" id="ARBA00052718"/>
    </source>
</evidence>
<dbReference type="FunFam" id="3.40.50.880:FF:000030">
    <property type="entry name" value="Gamma-glutamyl-gamma-aminobutyrate hydrolase PuuD"/>
    <property type="match status" value="1"/>
</dbReference>
<dbReference type="AlphaFoldDB" id="A0A443IB37"/>
<dbReference type="InterPro" id="IPR029062">
    <property type="entry name" value="Class_I_gatase-like"/>
</dbReference>
<evidence type="ECO:0000256" key="3">
    <source>
        <dbReference type="ARBA" id="ARBA00055068"/>
    </source>
</evidence>
<comment type="function">
    <text evidence="3">Involved in the breakdown of putrescine via hydrolysis of the gamma-glutamyl linkage of gamma-glutamyl-gamma-aminobutyrate.</text>
</comment>
<dbReference type="SUPFAM" id="SSF52317">
    <property type="entry name" value="Class I glutamine amidotransferase-like"/>
    <property type="match status" value="1"/>
</dbReference>
<dbReference type="NCBIfam" id="NF008471">
    <property type="entry name" value="PRK11366.1"/>
    <property type="match status" value="1"/>
</dbReference>
<dbReference type="Gene3D" id="3.40.50.880">
    <property type="match status" value="1"/>
</dbReference>
<keyword evidence="6" id="KW-0378">Hydrolase</keyword>
<reference evidence="6 7" key="1">
    <citation type="submission" date="2014-04" db="EMBL/GenBank/DDBJ databases">
        <title>Draft genome sequence of Pantoea beijingensis strain LMG 27579, an emerging pathogen to Pleurotus eryngii with potential industrial application.</title>
        <authorList>
            <person name="Xu F."/>
            <person name="Liu Y."/>
            <person name="Wang S."/>
            <person name="Yin Y."/>
            <person name="Ma Y."/>
            <person name="Zhao S."/>
            <person name="Rong C."/>
        </authorList>
    </citation>
    <scope>NUCLEOTIDE SEQUENCE [LARGE SCALE GENOMIC DNA]</scope>
    <source>
        <strain evidence="6 7">LMG 27579</strain>
    </source>
</reference>
<dbReference type="PANTHER" id="PTHR43235">
    <property type="entry name" value="GLUTAMINE AMIDOTRANSFERASE PB2B2.05-RELATED"/>
    <property type="match status" value="1"/>
</dbReference>